<dbReference type="PaxDb" id="39947-A0A0P0VP00"/>
<dbReference type="InParanoid" id="A0A0P0VP00"/>
<evidence type="ECO:0000313" key="1">
    <source>
        <dbReference type="EMBL" id="BAS80719.1"/>
    </source>
</evidence>
<accession>A0A0P0VP00</accession>
<dbReference type="EMBL" id="AP014958">
    <property type="protein sequence ID" value="BAS80719.1"/>
    <property type="molecule type" value="Genomic_DNA"/>
</dbReference>
<dbReference type="AlphaFoldDB" id="A0A0P0VP00"/>
<protein>
    <submittedName>
        <fullName evidence="1">Os02g0728401 protein</fullName>
    </submittedName>
</protein>
<evidence type="ECO:0000313" key="2">
    <source>
        <dbReference type="Proteomes" id="UP000059680"/>
    </source>
</evidence>
<reference evidence="1 2" key="3">
    <citation type="journal article" date="2013" name="Rice">
        <title>Improvement of the Oryza sativa Nipponbare reference genome using next generation sequence and optical map data.</title>
        <authorList>
            <person name="Kawahara Y."/>
            <person name="de la Bastide M."/>
            <person name="Hamilton J.P."/>
            <person name="Kanamori H."/>
            <person name="McCombie W.R."/>
            <person name="Ouyang S."/>
            <person name="Schwartz D.C."/>
            <person name="Tanaka T."/>
            <person name="Wu J."/>
            <person name="Zhou S."/>
            <person name="Childs K.L."/>
            <person name="Davidson R.M."/>
            <person name="Lin H."/>
            <person name="Quesada-Ocampo L."/>
            <person name="Vaillancourt B."/>
            <person name="Sakai H."/>
            <person name="Lee S.S."/>
            <person name="Kim J."/>
            <person name="Numa H."/>
            <person name="Itoh T."/>
            <person name="Buell C.R."/>
            <person name="Matsumoto T."/>
        </authorList>
    </citation>
    <scope>NUCLEOTIDE SEQUENCE [LARGE SCALE GENOMIC DNA]</scope>
    <source>
        <strain evidence="2">cv. Nipponbare</strain>
    </source>
</reference>
<name>A0A0P0VP00_ORYSJ</name>
<gene>
    <name evidence="1" type="ordered locus">Os02g0728401</name>
    <name evidence="1" type="ORF">OSNPB_020728401</name>
</gene>
<reference evidence="1 2" key="2">
    <citation type="journal article" date="2013" name="Plant Cell Physiol.">
        <title>Rice Annotation Project Database (RAP-DB): an integrative and interactive database for rice genomics.</title>
        <authorList>
            <person name="Sakai H."/>
            <person name="Lee S.S."/>
            <person name="Tanaka T."/>
            <person name="Numa H."/>
            <person name="Kim J."/>
            <person name="Kawahara Y."/>
            <person name="Wakimoto H."/>
            <person name="Yang C.C."/>
            <person name="Iwamoto M."/>
            <person name="Abe T."/>
            <person name="Yamada Y."/>
            <person name="Muto A."/>
            <person name="Inokuchi H."/>
            <person name="Ikemura T."/>
            <person name="Matsumoto T."/>
            <person name="Sasaki T."/>
            <person name="Itoh T."/>
        </authorList>
    </citation>
    <scope>NUCLEOTIDE SEQUENCE [LARGE SCALE GENOMIC DNA]</scope>
    <source>
        <strain evidence="2">cv. Nipponbare</strain>
    </source>
</reference>
<sequence length="89" mass="10802">MMFIQISALMYCVPMKSQVKQNCDLKTQHSNVIFQHNVMVKQLNRPILCSFRIYTYKSILMFFFTFRIRSDIIPNMPFRQYLLHEHSIH</sequence>
<organism evidence="1 2">
    <name type="scientific">Oryza sativa subsp. japonica</name>
    <name type="common">Rice</name>
    <dbReference type="NCBI Taxonomy" id="39947"/>
    <lineage>
        <taxon>Eukaryota</taxon>
        <taxon>Viridiplantae</taxon>
        <taxon>Streptophyta</taxon>
        <taxon>Embryophyta</taxon>
        <taxon>Tracheophyta</taxon>
        <taxon>Spermatophyta</taxon>
        <taxon>Magnoliopsida</taxon>
        <taxon>Liliopsida</taxon>
        <taxon>Poales</taxon>
        <taxon>Poaceae</taxon>
        <taxon>BOP clade</taxon>
        <taxon>Oryzoideae</taxon>
        <taxon>Oryzeae</taxon>
        <taxon>Oryzinae</taxon>
        <taxon>Oryza</taxon>
        <taxon>Oryza sativa</taxon>
    </lineage>
</organism>
<reference evidence="2" key="1">
    <citation type="journal article" date="2005" name="Nature">
        <title>The map-based sequence of the rice genome.</title>
        <authorList>
            <consortium name="International rice genome sequencing project (IRGSP)"/>
            <person name="Matsumoto T."/>
            <person name="Wu J."/>
            <person name="Kanamori H."/>
            <person name="Katayose Y."/>
            <person name="Fujisawa M."/>
            <person name="Namiki N."/>
            <person name="Mizuno H."/>
            <person name="Yamamoto K."/>
            <person name="Antonio B.A."/>
            <person name="Baba T."/>
            <person name="Sakata K."/>
            <person name="Nagamura Y."/>
            <person name="Aoki H."/>
            <person name="Arikawa K."/>
            <person name="Arita K."/>
            <person name="Bito T."/>
            <person name="Chiden Y."/>
            <person name="Fujitsuka N."/>
            <person name="Fukunaka R."/>
            <person name="Hamada M."/>
            <person name="Harada C."/>
            <person name="Hayashi A."/>
            <person name="Hijishita S."/>
            <person name="Honda M."/>
            <person name="Hosokawa S."/>
            <person name="Ichikawa Y."/>
            <person name="Idonuma A."/>
            <person name="Iijima M."/>
            <person name="Ikeda M."/>
            <person name="Ikeno M."/>
            <person name="Ito K."/>
            <person name="Ito S."/>
            <person name="Ito T."/>
            <person name="Ito Y."/>
            <person name="Ito Y."/>
            <person name="Iwabuchi A."/>
            <person name="Kamiya K."/>
            <person name="Karasawa W."/>
            <person name="Kurita K."/>
            <person name="Katagiri S."/>
            <person name="Kikuta A."/>
            <person name="Kobayashi H."/>
            <person name="Kobayashi N."/>
            <person name="Machita K."/>
            <person name="Maehara T."/>
            <person name="Masukawa M."/>
            <person name="Mizubayashi T."/>
            <person name="Mukai Y."/>
            <person name="Nagasaki H."/>
            <person name="Nagata Y."/>
            <person name="Naito S."/>
            <person name="Nakashima M."/>
            <person name="Nakama Y."/>
            <person name="Nakamichi Y."/>
            <person name="Nakamura M."/>
            <person name="Meguro A."/>
            <person name="Negishi M."/>
            <person name="Ohta I."/>
            <person name="Ohta T."/>
            <person name="Okamoto M."/>
            <person name="Ono N."/>
            <person name="Saji S."/>
            <person name="Sakaguchi M."/>
            <person name="Sakai K."/>
            <person name="Shibata M."/>
            <person name="Shimokawa T."/>
            <person name="Song J."/>
            <person name="Takazaki Y."/>
            <person name="Terasawa K."/>
            <person name="Tsugane M."/>
            <person name="Tsuji K."/>
            <person name="Ueda S."/>
            <person name="Waki K."/>
            <person name="Yamagata H."/>
            <person name="Yamamoto M."/>
            <person name="Yamamoto S."/>
            <person name="Yamane H."/>
            <person name="Yoshiki S."/>
            <person name="Yoshihara R."/>
            <person name="Yukawa K."/>
            <person name="Zhong H."/>
            <person name="Yano M."/>
            <person name="Yuan Q."/>
            <person name="Ouyang S."/>
            <person name="Liu J."/>
            <person name="Jones K.M."/>
            <person name="Gansberger K."/>
            <person name="Moffat K."/>
            <person name="Hill J."/>
            <person name="Bera J."/>
            <person name="Fadrosh D."/>
            <person name="Jin S."/>
            <person name="Johri S."/>
            <person name="Kim M."/>
            <person name="Overton L."/>
            <person name="Reardon M."/>
            <person name="Tsitrin T."/>
            <person name="Vuong H."/>
            <person name="Weaver B."/>
            <person name="Ciecko A."/>
            <person name="Tallon L."/>
            <person name="Jackson J."/>
            <person name="Pai G."/>
            <person name="Aken S.V."/>
            <person name="Utterback T."/>
            <person name="Reidmuller S."/>
            <person name="Feldblyum T."/>
            <person name="Hsiao J."/>
            <person name="Zismann V."/>
            <person name="Iobst S."/>
            <person name="de Vazeille A.R."/>
            <person name="Buell C.R."/>
            <person name="Ying K."/>
            <person name="Li Y."/>
            <person name="Lu T."/>
            <person name="Huang Y."/>
            <person name="Zhao Q."/>
            <person name="Feng Q."/>
            <person name="Zhang L."/>
            <person name="Zhu J."/>
            <person name="Weng Q."/>
            <person name="Mu J."/>
            <person name="Lu Y."/>
            <person name="Fan D."/>
            <person name="Liu Y."/>
            <person name="Guan J."/>
            <person name="Zhang Y."/>
            <person name="Yu S."/>
            <person name="Liu X."/>
            <person name="Zhang Y."/>
            <person name="Hong G."/>
            <person name="Han B."/>
            <person name="Choisne N."/>
            <person name="Demange N."/>
            <person name="Orjeda G."/>
            <person name="Samain S."/>
            <person name="Cattolico L."/>
            <person name="Pelletier E."/>
            <person name="Couloux A."/>
            <person name="Segurens B."/>
            <person name="Wincker P."/>
            <person name="D'Hont A."/>
            <person name="Scarpelli C."/>
            <person name="Weissenbach J."/>
            <person name="Salanoubat M."/>
            <person name="Quetier F."/>
            <person name="Yu Y."/>
            <person name="Kim H.R."/>
            <person name="Rambo T."/>
            <person name="Currie J."/>
            <person name="Collura K."/>
            <person name="Luo M."/>
            <person name="Yang T."/>
            <person name="Ammiraju J.S.S."/>
            <person name="Engler F."/>
            <person name="Soderlund C."/>
            <person name="Wing R.A."/>
            <person name="Palmer L.E."/>
            <person name="de la Bastide M."/>
            <person name="Spiegel L."/>
            <person name="Nascimento L."/>
            <person name="Zutavern T."/>
            <person name="O'Shaughnessy A."/>
            <person name="Dike S."/>
            <person name="Dedhia N."/>
            <person name="Preston R."/>
            <person name="Balija V."/>
            <person name="McCombie W.R."/>
            <person name="Chow T."/>
            <person name="Chen H."/>
            <person name="Chung M."/>
            <person name="Chen C."/>
            <person name="Shaw J."/>
            <person name="Wu H."/>
            <person name="Hsiao K."/>
            <person name="Chao Y."/>
            <person name="Chu M."/>
            <person name="Cheng C."/>
            <person name="Hour A."/>
            <person name="Lee P."/>
            <person name="Lin S."/>
            <person name="Lin Y."/>
            <person name="Liou J."/>
            <person name="Liu S."/>
            <person name="Hsing Y."/>
            <person name="Raghuvanshi S."/>
            <person name="Mohanty A."/>
            <person name="Bharti A.K."/>
            <person name="Gaur A."/>
            <person name="Gupta V."/>
            <person name="Kumar D."/>
            <person name="Ravi V."/>
            <person name="Vij S."/>
            <person name="Kapur A."/>
            <person name="Khurana P."/>
            <person name="Khurana P."/>
            <person name="Khurana J.P."/>
            <person name="Tyagi A.K."/>
            <person name="Gaikwad K."/>
            <person name="Singh A."/>
            <person name="Dalal V."/>
            <person name="Srivastava S."/>
            <person name="Dixit A."/>
            <person name="Pal A.K."/>
            <person name="Ghazi I.A."/>
            <person name="Yadav M."/>
            <person name="Pandit A."/>
            <person name="Bhargava A."/>
            <person name="Sureshbabu K."/>
            <person name="Batra K."/>
            <person name="Sharma T.R."/>
            <person name="Mohapatra T."/>
            <person name="Singh N.K."/>
            <person name="Messing J."/>
            <person name="Nelson A.B."/>
            <person name="Fuks G."/>
            <person name="Kavchok S."/>
            <person name="Keizer G."/>
            <person name="Linton E."/>
            <person name="Llaca V."/>
            <person name="Song R."/>
            <person name="Tanyolac B."/>
            <person name="Young S."/>
            <person name="Ho-Il K."/>
            <person name="Hahn J.H."/>
            <person name="Sangsakoo G."/>
            <person name="Vanavichit A."/>
            <person name="de Mattos Luiz.A.T."/>
            <person name="Zimmer P.D."/>
            <person name="Malone G."/>
            <person name="Dellagostin O."/>
            <person name="de Oliveira A.C."/>
            <person name="Bevan M."/>
            <person name="Bancroft I."/>
            <person name="Minx P."/>
            <person name="Cordum H."/>
            <person name="Wilson R."/>
            <person name="Cheng Z."/>
            <person name="Jin W."/>
            <person name="Jiang J."/>
            <person name="Leong S.A."/>
            <person name="Iwama H."/>
            <person name="Gojobori T."/>
            <person name="Itoh T."/>
            <person name="Niimura Y."/>
            <person name="Fujii Y."/>
            <person name="Habara T."/>
            <person name="Sakai H."/>
            <person name="Sato Y."/>
            <person name="Wilson G."/>
            <person name="Kumar K."/>
            <person name="McCouch S."/>
            <person name="Juretic N."/>
            <person name="Hoen D."/>
            <person name="Wright S."/>
            <person name="Bruskiewich R."/>
            <person name="Bureau T."/>
            <person name="Miyao A."/>
            <person name="Hirochika H."/>
            <person name="Nishikawa T."/>
            <person name="Kadowaki K."/>
            <person name="Sugiura M."/>
            <person name="Burr B."/>
            <person name="Sasaki T."/>
        </authorList>
    </citation>
    <scope>NUCLEOTIDE SEQUENCE [LARGE SCALE GENOMIC DNA]</scope>
    <source>
        <strain evidence="2">cv. Nipponbare</strain>
    </source>
</reference>
<proteinExistence type="predicted"/>
<dbReference type="Proteomes" id="UP000059680">
    <property type="component" value="Chromosome 2"/>
</dbReference>
<dbReference type="Gramene" id="Os02t0728401-01">
    <property type="protein sequence ID" value="Os02t0728401-01"/>
    <property type="gene ID" value="Os02g0728401"/>
</dbReference>
<keyword evidence="2" id="KW-1185">Reference proteome</keyword>